<dbReference type="Proteomes" id="UP000572817">
    <property type="component" value="Unassembled WGS sequence"/>
</dbReference>
<dbReference type="AlphaFoldDB" id="A0A8H4IQV3"/>
<keyword evidence="4" id="KW-1185">Reference proteome</keyword>
<proteinExistence type="predicted"/>
<evidence type="ECO:0000256" key="1">
    <source>
        <dbReference type="SAM" id="Phobius"/>
    </source>
</evidence>
<keyword evidence="1" id="KW-0812">Transmembrane</keyword>
<evidence type="ECO:0000313" key="4">
    <source>
        <dbReference type="Proteomes" id="UP000572817"/>
    </source>
</evidence>
<comment type="caution">
    <text evidence="3">The sequence shown here is derived from an EMBL/GenBank/DDBJ whole genome shotgun (WGS) entry which is preliminary data.</text>
</comment>
<reference evidence="3 4" key="1">
    <citation type="submission" date="2020-04" db="EMBL/GenBank/DDBJ databases">
        <title>Genome Assembly and Annotation of Botryosphaeria dothidea sdau 11-99, a Latent Pathogen of Apple Fruit Ring Rot in China.</title>
        <authorList>
            <person name="Yu C."/>
            <person name="Diao Y."/>
            <person name="Lu Q."/>
            <person name="Zhao J."/>
            <person name="Cui S."/>
            <person name="Peng C."/>
            <person name="He B."/>
            <person name="Liu H."/>
        </authorList>
    </citation>
    <scope>NUCLEOTIDE SEQUENCE [LARGE SCALE GENOMIC DNA]</scope>
    <source>
        <strain evidence="3">Sdau11-99</strain>
        <strain evidence="4">sdau11-99</strain>
    </source>
</reference>
<evidence type="ECO:0008006" key="5">
    <source>
        <dbReference type="Google" id="ProtNLM"/>
    </source>
</evidence>
<gene>
    <name evidence="3" type="ORF">GTA08_BOTSDO06321</name>
    <name evidence="2" type="ORF">GTA08_BOTSDO10178</name>
</gene>
<sequence>MLHAMTSSFFDMADTREKVISWENTLDAQKYHEENQDSGWDNPLRYALALMMGKQGFEINHRSAEAMCSVASNVLLRSCSSSGLFAGQLNEATKEPEMVQEKRTWEFYWHAAFEIPFILLRYGENRPLVFNHRRTVISHLEPFVFETRSASSSVAPQEASHSRKHGLIMKKSMPFNDLFDHKSIIEPSDEWLYNYPDFLNYAPELGRFQSFEINQNFNLYELLRSISLDSGMWDEIRLLDPPRYEVARWLYELGNETWDLIRACHERDGKYLEKGGTIGIVLDVSRCGFKHAHSGHHEAPGRRIEMMGIERLRDAFNMVRTSESAKKRFVWLPRVDGGATILCCLSAPRSDRAKMSSFFDRHAKADKYFMDDVNSVLNTWETEFHLSFYQLVDRGRDDHIDGMLSLWIEGFPGRGKKIDRAAVGFRFIGDFFDRYWTCHFLERKPGESLTDDQLEKRINEVIFDKRLPKADRDKPLWRQRKVLELLLFDKIVEDMAQSANEMLDAAKAKVQFDLGVRTDSDVVVSESRPDTLSDALTDSISLFRIDSDAYLSFREEWAMLERILQVLEEDISENLEKISSWRGREKDRGPEKPRWTKNDERKYRSAITRLQVSNQQRVQELERCQARIRSFSTSLTDRLDRVRDDLNLRGAEDIRLFTYITAFFLPLGFAVSIFSMSDPPNWVPILGTIGVAVVTLFITVVALINARQLELGFKAVINFPKRNNVDSGVERRSGTRSMRKSNEKGLGILASVKEKRNSASTSEAKADTQDGKGGILSFLTRHPGLRRARPLRSPQSLV</sequence>
<protein>
    <recommendedName>
        <fullName evidence="5">Mg2+ transporter zinc transport protein</fullName>
    </recommendedName>
</protein>
<evidence type="ECO:0000313" key="3">
    <source>
        <dbReference type="EMBL" id="KAF4305324.1"/>
    </source>
</evidence>
<name>A0A8H4IQV3_9PEZI</name>
<dbReference type="OrthoDB" id="5361176at2759"/>
<keyword evidence="1" id="KW-1133">Transmembrane helix</keyword>
<organism evidence="3 4">
    <name type="scientific">Botryosphaeria dothidea</name>
    <dbReference type="NCBI Taxonomy" id="55169"/>
    <lineage>
        <taxon>Eukaryota</taxon>
        <taxon>Fungi</taxon>
        <taxon>Dikarya</taxon>
        <taxon>Ascomycota</taxon>
        <taxon>Pezizomycotina</taxon>
        <taxon>Dothideomycetes</taxon>
        <taxon>Dothideomycetes incertae sedis</taxon>
        <taxon>Botryosphaeriales</taxon>
        <taxon>Botryosphaeriaceae</taxon>
        <taxon>Botryosphaeria</taxon>
    </lineage>
</organism>
<keyword evidence="1" id="KW-0472">Membrane</keyword>
<accession>A0A8H4IQV3</accession>
<evidence type="ECO:0000313" key="2">
    <source>
        <dbReference type="EMBL" id="KAF4301946.1"/>
    </source>
</evidence>
<feature type="transmembrane region" description="Helical" evidence="1">
    <location>
        <begin position="656"/>
        <end position="676"/>
    </location>
</feature>
<dbReference type="EMBL" id="WWBZ02000073">
    <property type="protein sequence ID" value="KAF4301946.1"/>
    <property type="molecule type" value="Genomic_DNA"/>
</dbReference>
<dbReference type="EMBL" id="WWBZ02000040">
    <property type="protein sequence ID" value="KAF4305324.1"/>
    <property type="molecule type" value="Genomic_DNA"/>
</dbReference>
<feature type="transmembrane region" description="Helical" evidence="1">
    <location>
        <begin position="682"/>
        <end position="704"/>
    </location>
</feature>